<keyword evidence="2" id="KW-1185">Reference proteome</keyword>
<sequence length="115" mass="13632">MARVDLDWIKDYLDGKKEIFEENQLNENYLKLEYISTFLSGAISLISPDDRVKGIIEYLMEEYNISYNTISLYADIEKEDIEDFMKDANSISYEKKYRLATTSLFLHFLFKKPDC</sequence>
<dbReference type="InterPro" id="IPR046930">
    <property type="entry name" value="HTH_60"/>
</dbReference>
<evidence type="ECO:0000313" key="1">
    <source>
        <dbReference type="EMBL" id="MBU5438791.1"/>
    </source>
</evidence>
<proteinExistence type="predicted"/>
<organism evidence="1 2">
    <name type="scientific">Tissierella simiarum</name>
    <dbReference type="NCBI Taxonomy" id="2841534"/>
    <lineage>
        <taxon>Bacteria</taxon>
        <taxon>Bacillati</taxon>
        <taxon>Bacillota</taxon>
        <taxon>Tissierellia</taxon>
        <taxon>Tissierellales</taxon>
        <taxon>Tissierellaceae</taxon>
        <taxon>Tissierella</taxon>
    </lineage>
</organism>
<gene>
    <name evidence="1" type="ORF">KQI42_12255</name>
</gene>
<accession>A0ABS6E7F6</accession>
<reference evidence="1 2" key="1">
    <citation type="submission" date="2021-06" db="EMBL/GenBank/DDBJ databases">
        <authorList>
            <person name="Sun Q."/>
            <person name="Li D."/>
        </authorList>
    </citation>
    <scope>NUCLEOTIDE SEQUENCE [LARGE SCALE GENOMIC DNA]</scope>
    <source>
        <strain evidence="1 2">MSJ-40</strain>
    </source>
</reference>
<dbReference type="Pfam" id="PF20317">
    <property type="entry name" value="HTH_60"/>
    <property type="match status" value="1"/>
</dbReference>
<dbReference type="Proteomes" id="UP000749471">
    <property type="component" value="Unassembled WGS sequence"/>
</dbReference>
<protein>
    <submittedName>
        <fullName evidence="1">Uncharacterized protein</fullName>
    </submittedName>
</protein>
<name>A0ABS6E7F6_9FIRM</name>
<comment type="caution">
    <text evidence="1">The sequence shown here is derived from an EMBL/GenBank/DDBJ whole genome shotgun (WGS) entry which is preliminary data.</text>
</comment>
<dbReference type="EMBL" id="JAHLPM010000010">
    <property type="protein sequence ID" value="MBU5438791.1"/>
    <property type="molecule type" value="Genomic_DNA"/>
</dbReference>
<evidence type="ECO:0000313" key="2">
    <source>
        <dbReference type="Proteomes" id="UP000749471"/>
    </source>
</evidence>